<feature type="transmembrane region" description="Helical" evidence="10">
    <location>
        <begin position="200"/>
        <end position="217"/>
    </location>
</feature>
<gene>
    <name evidence="12" type="ORF">BDZ90DRAFT_219760</name>
</gene>
<evidence type="ECO:0000256" key="10">
    <source>
        <dbReference type="SAM" id="Phobius"/>
    </source>
</evidence>
<dbReference type="InterPro" id="IPR003663">
    <property type="entry name" value="Sugar/inositol_transpt"/>
</dbReference>
<evidence type="ECO:0000256" key="8">
    <source>
        <dbReference type="RuleBase" id="RU003346"/>
    </source>
</evidence>
<dbReference type="GO" id="GO:0016020">
    <property type="term" value="C:membrane"/>
    <property type="evidence" value="ECO:0007669"/>
    <property type="project" value="UniProtKB-SubCell"/>
</dbReference>
<dbReference type="Proteomes" id="UP000245884">
    <property type="component" value="Unassembled WGS sequence"/>
</dbReference>
<evidence type="ECO:0000313" key="12">
    <source>
        <dbReference type="EMBL" id="PWN27667.1"/>
    </source>
</evidence>
<feature type="compositionally biased region" description="Basic and acidic residues" evidence="9">
    <location>
        <begin position="533"/>
        <end position="551"/>
    </location>
</feature>
<dbReference type="InterPro" id="IPR050360">
    <property type="entry name" value="MFS_Sugar_Transporters"/>
</dbReference>
<reference evidence="12 13" key="1">
    <citation type="journal article" date="2018" name="Mol. Biol. Evol.">
        <title>Broad Genomic Sampling Reveals a Smut Pathogenic Ancestry of the Fungal Clade Ustilaginomycotina.</title>
        <authorList>
            <person name="Kijpornyongpan T."/>
            <person name="Mondo S.J."/>
            <person name="Barry K."/>
            <person name="Sandor L."/>
            <person name="Lee J."/>
            <person name="Lipzen A."/>
            <person name="Pangilinan J."/>
            <person name="LaButti K."/>
            <person name="Hainaut M."/>
            <person name="Henrissat B."/>
            <person name="Grigoriev I.V."/>
            <person name="Spatafora J.W."/>
            <person name="Aime M.C."/>
        </authorList>
    </citation>
    <scope>NUCLEOTIDE SEQUENCE [LARGE SCALE GENOMIC DNA]</scope>
    <source>
        <strain evidence="12 13">MCA 5214</strain>
    </source>
</reference>
<dbReference type="PANTHER" id="PTHR48022">
    <property type="entry name" value="PLASTIDIC GLUCOSE TRANSPORTER 4"/>
    <property type="match status" value="1"/>
</dbReference>
<dbReference type="PROSITE" id="PS00216">
    <property type="entry name" value="SUGAR_TRANSPORT_1"/>
    <property type="match status" value="1"/>
</dbReference>
<keyword evidence="3 8" id="KW-0813">Transport</keyword>
<dbReference type="FunFam" id="1.20.1250.20:FF:000090">
    <property type="entry name" value="MFS sugar transporter, putative"/>
    <property type="match status" value="1"/>
</dbReference>
<dbReference type="GeneID" id="37026231"/>
<organism evidence="12 13">
    <name type="scientific">Jaminaea rosea</name>
    <dbReference type="NCBI Taxonomy" id="1569628"/>
    <lineage>
        <taxon>Eukaryota</taxon>
        <taxon>Fungi</taxon>
        <taxon>Dikarya</taxon>
        <taxon>Basidiomycota</taxon>
        <taxon>Ustilaginomycotina</taxon>
        <taxon>Exobasidiomycetes</taxon>
        <taxon>Microstromatales</taxon>
        <taxon>Microstromatales incertae sedis</taxon>
        <taxon>Jaminaea</taxon>
    </lineage>
</organism>
<dbReference type="SUPFAM" id="SSF103473">
    <property type="entry name" value="MFS general substrate transporter"/>
    <property type="match status" value="1"/>
</dbReference>
<sequence length="567" mass="60689">MSKLAAHRSRTRGSWPTHDIGLQGHTLLAAITACSALGFLLVGYDNGVMGGILETAAFKRSFGNPDAALVGNIVSIYEIGCFIGALASFSIGSPLGRCRTILLGATILQVGAIIQGACSSVAVLILGRVVAGVGMGLINSTVPILLTECSPARDKGIFSRGKLVAVSLTILNCGIVLSYWTDYGFNFSGLTGTVTWRFPILAQSFFIIGIFLIAAVIPDTPRWYLARGRDQEALAVLARLANKGEEDDEVQDQYSQIKQAIAHEKEAAKHTNTFLTLLSPGGKGRDDAVRTRRRLLLACFIQAAQQLGGINALIYYSSTLFSQSLKLGNKQSAQLAGGLNMVLILGAFVSIFLVDRLGRKPLLLSCISAMSLVFIVQTVLVKKIQEGTASRSDSHGAVAMLFLFELFFSVGFQATVWMIPSEVLPLSIRTRGSALSTASNWICNFAVVKFTPSALENIGWRTYALFAVFNAAWVPIIAVFLPETKGLTLEEVDEIFSTDDFKLHHDHDGHDGSGQGKGRDGTSGMPTLPLTERTTRMATEDSDGDGKDDAKSGNSVLTRTKSAGQAA</sequence>
<keyword evidence="5 10" id="KW-1133">Transmembrane helix</keyword>
<protein>
    <submittedName>
        <fullName evidence="12">General substrate transporter</fullName>
    </submittedName>
</protein>
<feature type="transmembrane region" description="Helical" evidence="10">
    <location>
        <begin position="463"/>
        <end position="481"/>
    </location>
</feature>
<evidence type="ECO:0000256" key="7">
    <source>
        <dbReference type="ARBA" id="ARBA00049119"/>
    </source>
</evidence>
<dbReference type="STRING" id="1569628.A0A316UQT6"/>
<feature type="transmembrane region" description="Helical" evidence="10">
    <location>
        <begin position="101"/>
        <end position="123"/>
    </location>
</feature>
<accession>A0A316UQT6</accession>
<evidence type="ECO:0000256" key="1">
    <source>
        <dbReference type="ARBA" id="ARBA00004141"/>
    </source>
</evidence>
<dbReference type="PROSITE" id="PS51257">
    <property type="entry name" value="PROKAR_LIPOPROTEIN"/>
    <property type="match status" value="1"/>
</dbReference>
<keyword evidence="4 10" id="KW-0812">Transmembrane</keyword>
<feature type="compositionally biased region" description="Polar residues" evidence="9">
    <location>
        <begin position="554"/>
        <end position="567"/>
    </location>
</feature>
<evidence type="ECO:0000256" key="3">
    <source>
        <dbReference type="ARBA" id="ARBA00022448"/>
    </source>
</evidence>
<evidence type="ECO:0000256" key="4">
    <source>
        <dbReference type="ARBA" id="ARBA00022692"/>
    </source>
</evidence>
<feature type="transmembrane region" description="Helical" evidence="10">
    <location>
        <begin position="161"/>
        <end position="180"/>
    </location>
</feature>
<evidence type="ECO:0000313" key="13">
    <source>
        <dbReference type="Proteomes" id="UP000245884"/>
    </source>
</evidence>
<dbReference type="PANTHER" id="PTHR48022:SF28">
    <property type="entry name" value="MAJOR FACILITATOR SUPERFAMILY (MFS) PROFILE DOMAIN-CONTAINING PROTEIN-RELATED"/>
    <property type="match status" value="1"/>
</dbReference>
<feature type="transmembrane region" description="Helical" evidence="10">
    <location>
        <begin position="20"/>
        <end position="44"/>
    </location>
</feature>
<dbReference type="PRINTS" id="PR00171">
    <property type="entry name" value="SUGRTRNSPORT"/>
</dbReference>
<dbReference type="PROSITE" id="PS50850">
    <property type="entry name" value="MFS"/>
    <property type="match status" value="1"/>
</dbReference>
<dbReference type="InterPro" id="IPR005828">
    <property type="entry name" value="MFS_sugar_transport-like"/>
</dbReference>
<name>A0A316UQT6_9BASI</name>
<comment type="subcellular location">
    <subcellularLocation>
        <location evidence="1">Membrane</location>
        <topology evidence="1">Multi-pass membrane protein</topology>
    </subcellularLocation>
</comment>
<dbReference type="InterPro" id="IPR020846">
    <property type="entry name" value="MFS_dom"/>
</dbReference>
<feature type="transmembrane region" description="Helical" evidence="10">
    <location>
        <begin position="361"/>
        <end position="380"/>
    </location>
</feature>
<comment type="catalytic activity">
    <reaction evidence="7">
        <text>myo-inositol(out) + H(+)(out) = myo-inositol(in) + H(+)(in)</text>
        <dbReference type="Rhea" id="RHEA:60364"/>
        <dbReference type="ChEBI" id="CHEBI:15378"/>
        <dbReference type="ChEBI" id="CHEBI:17268"/>
    </reaction>
</comment>
<proteinExistence type="inferred from homology"/>
<dbReference type="RefSeq" id="XP_025362279.1">
    <property type="nucleotide sequence ID" value="XM_025504408.1"/>
</dbReference>
<dbReference type="Gene3D" id="1.20.1250.20">
    <property type="entry name" value="MFS general substrate transporter like domains"/>
    <property type="match status" value="1"/>
</dbReference>
<feature type="transmembrane region" description="Helical" evidence="10">
    <location>
        <begin position="295"/>
        <end position="315"/>
    </location>
</feature>
<keyword evidence="13" id="KW-1185">Reference proteome</keyword>
<evidence type="ECO:0000256" key="6">
    <source>
        <dbReference type="ARBA" id="ARBA00023136"/>
    </source>
</evidence>
<dbReference type="GO" id="GO:0005351">
    <property type="term" value="F:carbohydrate:proton symporter activity"/>
    <property type="evidence" value="ECO:0007669"/>
    <property type="project" value="TreeGrafter"/>
</dbReference>
<evidence type="ECO:0000256" key="2">
    <source>
        <dbReference type="ARBA" id="ARBA00010992"/>
    </source>
</evidence>
<evidence type="ECO:0000256" key="5">
    <source>
        <dbReference type="ARBA" id="ARBA00022989"/>
    </source>
</evidence>
<dbReference type="InterPro" id="IPR005829">
    <property type="entry name" value="Sugar_transporter_CS"/>
</dbReference>
<feature type="transmembrane region" description="Helical" evidence="10">
    <location>
        <begin position="400"/>
        <end position="420"/>
    </location>
</feature>
<comment type="similarity">
    <text evidence="2 8">Belongs to the major facilitator superfamily. Sugar transporter (TC 2.A.1.1) family.</text>
</comment>
<evidence type="ECO:0000259" key="11">
    <source>
        <dbReference type="PROSITE" id="PS50850"/>
    </source>
</evidence>
<dbReference type="Pfam" id="PF00083">
    <property type="entry name" value="Sugar_tr"/>
    <property type="match status" value="1"/>
</dbReference>
<dbReference type="OrthoDB" id="2544694at2759"/>
<dbReference type="NCBIfam" id="TIGR00879">
    <property type="entry name" value="SP"/>
    <property type="match status" value="1"/>
</dbReference>
<feature type="transmembrane region" description="Helical" evidence="10">
    <location>
        <begin position="335"/>
        <end position="354"/>
    </location>
</feature>
<dbReference type="InterPro" id="IPR036259">
    <property type="entry name" value="MFS_trans_sf"/>
</dbReference>
<keyword evidence="6 10" id="KW-0472">Membrane</keyword>
<evidence type="ECO:0000256" key="9">
    <source>
        <dbReference type="SAM" id="MobiDB-lite"/>
    </source>
</evidence>
<dbReference type="PROSITE" id="PS00217">
    <property type="entry name" value="SUGAR_TRANSPORT_2"/>
    <property type="match status" value="1"/>
</dbReference>
<feature type="region of interest" description="Disordered" evidence="9">
    <location>
        <begin position="506"/>
        <end position="567"/>
    </location>
</feature>
<feature type="domain" description="Major facilitator superfamily (MFS) profile" evidence="11">
    <location>
        <begin position="31"/>
        <end position="485"/>
    </location>
</feature>
<feature type="transmembrane region" description="Helical" evidence="10">
    <location>
        <begin position="129"/>
        <end position="149"/>
    </location>
</feature>
<dbReference type="EMBL" id="KZ819667">
    <property type="protein sequence ID" value="PWN27667.1"/>
    <property type="molecule type" value="Genomic_DNA"/>
</dbReference>
<dbReference type="AlphaFoldDB" id="A0A316UQT6"/>
<feature type="transmembrane region" description="Helical" evidence="10">
    <location>
        <begin position="67"/>
        <end position="89"/>
    </location>
</feature>